<feature type="chain" id="PRO_5028858182" evidence="1">
    <location>
        <begin position="31"/>
        <end position="352"/>
    </location>
</feature>
<dbReference type="Proteomes" id="UP000515307">
    <property type="component" value="Chromosome"/>
</dbReference>
<proteinExistence type="predicted"/>
<accession>A0A7G7BMP6</accession>
<keyword evidence="1" id="KW-0732">Signal</keyword>
<dbReference type="EMBL" id="CP045702">
    <property type="protein sequence ID" value="QNE76611.1"/>
    <property type="molecule type" value="Genomic_DNA"/>
</dbReference>
<dbReference type="AlphaFoldDB" id="A0A7G7BMP6"/>
<gene>
    <name evidence="2" type="ORF">F0344_20040</name>
</gene>
<dbReference type="InterPro" id="IPR006311">
    <property type="entry name" value="TAT_signal"/>
</dbReference>
<protein>
    <submittedName>
        <fullName evidence="2">Uncharacterized protein</fullName>
    </submittedName>
</protein>
<organism evidence="2 3">
    <name type="scientific">Streptomyces finlayi</name>
    <dbReference type="NCBI Taxonomy" id="67296"/>
    <lineage>
        <taxon>Bacteria</taxon>
        <taxon>Bacillati</taxon>
        <taxon>Actinomycetota</taxon>
        <taxon>Actinomycetes</taxon>
        <taxon>Kitasatosporales</taxon>
        <taxon>Streptomycetaceae</taxon>
        <taxon>Streptomyces</taxon>
    </lineage>
</organism>
<evidence type="ECO:0000313" key="3">
    <source>
        <dbReference type="Proteomes" id="UP000515307"/>
    </source>
</evidence>
<name>A0A7G7BMP6_9ACTN</name>
<evidence type="ECO:0000313" key="2">
    <source>
        <dbReference type="EMBL" id="QNE76611.1"/>
    </source>
</evidence>
<keyword evidence="3" id="KW-1185">Reference proteome</keyword>
<dbReference type="KEGG" id="sfiy:F0344_20040"/>
<dbReference type="PROSITE" id="PS51318">
    <property type="entry name" value="TAT"/>
    <property type="match status" value="1"/>
</dbReference>
<dbReference type="RefSeq" id="WP_185300078.1">
    <property type="nucleotide sequence ID" value="NZ_CP045702.1"/>
</dbReference>
<reference evidence="3" key="1">
    <citation type="submission" date="2019-10" db="EMBL/GenBank/DDBJ databases">
        <title>Antimicrobial potential of Antarctic Bacteria.</title>
        <authorList>
            <person name="Benaud N."/>
            <person name="Edwards R.J."/>
            <person name="Ferrari B.C."/>
        </authorList>
    </citation>
    <scope>NUCLEOTIDE SEQUENCE [LARGE SCALE GENOMIC DNA]</scope>
    <source>
        <strain evidence="3">NBSH44</strain>
    </source>
</reference>
<sequence>MNPKRRNVTLLAATFLAASAVTGIAPSAQAAPQAAAQACAYKATHLPVPEGIKAGAVTATAGAGLYAGEVEFPGEDSLQHAVLWSGGKVTDLGPAAGADFDLMISDVNTRGTVVGQGAEITGVTEGFPSWSWFPVVSRNGKLEKLPVLPDTHDVHTSAITENGDIYGHGYGADPNYTEVYKWPADQPGTVVKLPGLPRGSQVEGVDSDGTVAITVVDNRKGTWLPYLWKDGVAKQLPIPAGAAHAQVTGISNGYVIGKALTSDFDPSAVLWNKDGKATALPTGQSASAINSQGLILGTDKKLVPSLWQLTTGVGAAPSDGMFYALTGDGTLAGAKARTGSTFPRFPAVWRCS</sequence>
<feature type="signal peptide" evidence="1">
    <location>
        <begin position="1"/>
        <end position="30"/>
    </location>
</feature>
<evidence type="ECO:0000256" key="1">
    <source>
        <dbReference type="SAM" id="SignalP"/>
    </source>
</evidence>